<dbReference type="SUPFAM" id="SSF53720">
    <property type="entry name" value="ALDH-like"/>
    <property type="match status" value="1"/>
</dbReference>
<dbReference type="NCBIfam" id="TIGR00407">
    <property type="entry name" value="proA"/>
    <property type="match status" value="1"/>
</dbReference>
<comment type="similarity">
    <text evidence="7">Belongs to the gamma-glutamyl phosphate reductase family.</text>
</comment>
<accession>A0AB38G4D2</accession>
<comment type="catalytic activity">
    <reaction evidence="6 7">
        <text>L-glutamate 5-semialdehyde + phosphate + NADP(+) = L-glutamyl 5-phosphate + NADPH + H(+)</text>
        <dbReference type="Rhea" id="RHEA:19541"/>
        <dbReference type="ChEBI" id="CHEBI:15378"/>
        <dbReference type="ChEBI" id="CHEBI:43474"/>
        <dbReference type="ChEBI" id="CHEBI:57783"/>
        <dbReference type="ChEBI" id="CHEBI:58066"/>
        <dbReference type="ChEBI" id="CHEBI:58274"/>
        <dbReference type="ChEBI" id="CHEBI:58349"/>
        <dbReference type="EC" id="1.2.1.41"/>
    </reaction>
</comment>
<dbReference type="InterPro" id="IPR016163">
    <property type="entry name" value="Ald_DH_C"/>
</dbReference>
<evidence type="ECO:0000313" key="9">
    <source>
        <dbReference type="EMBL" id="SQF41666.1"/>
    </source>
</evidence>
<dbReference type="EMBL" id="LS483348">
    <property type="protein sequence ID" value="SQF41666.1"/>
    <property type="molecule type" value="Genomic_DNA"/>
</dbReference>
<dbReference type="Gene3D" id="3.40.605.10">
    <property type="entry name" value="Aldehyde Dehydrogenase, Chain A, domain 1"/>
    <property type="match status" value="1"/>
</dbReference>
<evidence type="ECO:0000256" key="5">
    <source>
        <dbReference type="ARBA" id="ARBA00023002"/>
    </source>
</evidence>
<dbReference type="GO" id="GO:0050661">
    <property type="term" value="F:NADP binding"/>
    <property type="evidence" value="ECO:0007669"/>
    <property type="project" value="InterPro"/>
</dbReference>
<dbReference type="GO" id="GO:0055129">
    <property type="term" value="P:L-proline biosynthetic process"/>
    <property type="evidence" value="ECO:0007669"/>
    <property type="project" value="UniProtKB-UniRule"/>
</dbReference>
<dbReference type="Gene3D" id="3.40.309.10">
    <property type="entry name" value="Aldehyde Dehydrogenase, Chain A, domain 2"/>
    <property type="match status" value="1"/>
</dbReference>
<proteinExistence type="inferred from homology"/>
<dbReference type="InterPro" id="IPR016162">
    <property type="entry name" value="Ald_DH_N"/>
</dbReference>
<evidence type="ECO:0000256" key="1">
    <source>
        <dbReference type="ARBA" id="ARBA00004985"/>
    </source>
</evidence>
<dbReference type="InterPro" id="IPR015590">
    <property type="entry name" value="Aldehyde_DH_dom"/>
</dbReference>
<organism evidence="9 10">
    <name type="scientific">Streptococcus lutetiensis</name>
    <dbReference type="NCBI Taxonomy" id="150055"/>
    <lineage>
        <taxon>Bacteria</taxon>
        <taxon>Bacillati</taxon>
        <taxon>Bacillota</taxon>
        <taxon>Bacilli</taxon>
        <taxon>Lactobacillales</taxon>
        <taxon>Streptococcaceae</taxon>
        <taxon>Streptococcus</taxon>
    </lineage>
</organism>
<comment type="function">
    <text evidence="7">Catalyzes the NADPH-dependent reduction of L-glutamate 5-phosphate into L-glutamate 5-semialdehyde and phosphate. The product spontaneously undergoes cyclization to form 1-pyrroline-5-carboxylate.</text>
</comment>
<comment type="pathway">
    <text evidence="1 7">Amino-acid biosynthesis; L-proline biosynthesis; L-glutamate 5-semialdehyde from L-glutamate: step 2/2.</text>
</comment>
<feature type="domain" description="Aldehyde dehydrogenase" evidence="8">
    <location>
        <begin position="5"/>
        <end position="282"/>
    </location>
</feature>
<keyword evidence="7" id="KW-0963">Cytoplasm</keyword>
<protein>
    <recommendedName>
        <fullName evidence="7">Gamma-glutamyl phosphate reductase</fullName>
        <shortName evidence="7">GPR</shortName>
        <ecNumber evidence="7">1.2.1.41</ecNumber>
    </recommendedName>
    <alternativeName>
        <fullName evidence="7">Glutamate-5-semialdehyde dehydrogenase</fullName>
    </alternativeName>
    <alternativeName>
        <fullName evidence="7">Glutamyl-gamma-semialdehyde dehydrogenase</fullName>
        <shortName evidence="7">GSA dehydrogenase</shortName>
    </alternativeName>
</protein>
<evidence type="ECO:0000313" key="10">
    <source>
        <dbReference type="Proteomes" id="UP000248954"/>
    </source>
</evidence>
<keyword evidence="4 7" id="KW-0521">NADP</keyword>
<dbReference type="EC" id="1.2.1.41" evidence="7"/>
<dbReference type="CDD" id="cd07079">
    <property type="entry name" value="ALDH_F18-19_ProA-GPR"/>
    <property type="match status" value="1"/>
</dbReference>
<dbReference type="PANTHER" id="PTHR11063:SF8">
    <property type="entry name" value="DELTA-1-PYRROLINE-5-CARBOXYLATE SYNTHASE"/>
    <property type="match status" value="1"/>
</dbReference>
<dbReference type="AlphaFoldDB" id="A0AB38G4D2"/>
<dbReference type="RefSeq" id="WP_111699172.1">
    <property type="nucleotide sequence ID" value="NZ_CP066277.1"/>
</dbReference>
<dbReference type="Pfam" id="PF00171">
    <property type="entry name" value="Aldedh"/>
    <property type="match status" value="2"/>
</dbReference>
<sequence length="416" mass="45691">MGYIDELGKNAKIASQSLVKLGTAEKNRILNLVAKALLDETDFILQENVRDVEKAQENGISPVMLDRLRLDAKRIEGIVEGVRQVADLQDPIGQVVRGYTNLDGLKIVQKRVPLGVIAMIFESRPNVSVDAFSLAFKTSNAIILRGGRDAIHSNTALVTVIRKALAKAGLNKNVVQLVEDISHAVAEELMQAVDYVDVLIPRGGARLIQTVKEKSKVPVIETGVGNCHIFIDETADLEMATKIVINAKTQRPSVCNAAESLVVHEKIAEQFLPQLEAAINKVHPVEFRADQKALAIFKDAKAASEKDFATEYNDYIMSVNMVSSLDEAIDWVNRYTTHHSEAIVTKDLEHAERFQDEVDAAAVYVNASTRFTDGFVFGLGAEIGISTQKMHARGPMGLEALTSTKFYINGKGQIRE</sequence>
<evidence type="ECO:0000256" key="4">
    <source>
        <dbReference type="ARBA" id="ARBA00022857"/>
    </source>
</evidence>
<reference evidence="9 10" key="1">
    <citation type="submission" date="2018-06" db="EMBL/GenBank/DDBJ databases">
        <authorList>
            <consortium name="Pathogen Informatics"/>
            <person name="Doyle S."/>
        </authorList>
    </citation>
    <scope>NUCLEOTIDE SEQUENCE [LARGE SCALE GENOMIC DNA]</scope>
    <source>
        <strain evidence="9 10">NCTC8738</strain>
    </source>
</reference>
<dbReference type="GO" id="GO:0005737">
    <property type="term" value="C:cytoplasm"/>
    <property type="evidence" value="ECO:0007669"/>
    <property type="project" value="UniProtKB-SubCell"/>
</dbReference>
<dbReference type="Proteomes" id="UP000248954">
    <property type="component" value="Chromosome 1"/>
</dbReference>
<evidence type="ECO:0000256" key="3">
    <source>
        <dbReference type="ARBA" id="ARBA00022650"/>
    </source>
</evidence>
<keyword evidence="2 7" id="KW-0028">Amino-acid biosynthesis</keyword>
<dbReference type="GO" id="GO:0004350">
    <property type="term" value="F:glutamate-5-semialdehyde dehydrogenase activity"/>
    <property type="evidence" value="ECO:0007669"/>
    <property type="project" value="UniProtKB-UniRule"/>
</dbReference>
<dbReference type="PIRSF" id="PIRSF000151">
    <property type="entry name" value="GPR"/>
    <property type="match status" value="1"/>
</dbReference>
<dbReference type="FunFam" id="3.40.309.10:FF:000006">
    <property type="entry name" value="Gamma-glutamyl phosphate reductase"/>
    <property type="match status" value="1"/>
</dbReference>
<comment type="subcellular location">
    <subcellularLocation>
        <location evidence="7">Cytoplasm</location>
    </subcellularLocation>
</comment>
<feature type="domain" description="Aldehyde dehydrogenase" evidence="8">
    <location>
        <begin position="316"/>
        <end position="378"/>
    </location>
</feature>
<keyword evidence="3 7" id="KW-0641">Proline biosynthesis</keyword>
<evidence type="ECO:0000256" key="7">
    <source>
        <dbReference type="HAMAP-Rule" id="MF_00412"/>
    </source>
</evidence>
<keyword evidence="5 7" id="KW-0560">Oxidoreductase</keyword>
<evidence type="ECO:0000259" key="8">
    <source>
        <dbReference type="Pfam" id="PF00171"/>
    </source>
</evidence>
<gene>
    <name evidence="7 9" type="primary">proA</name>
    <name evidence="9" type="ORF">NCTC8738_00422</name>
</gene>
<evidence type="ECO:0000256" key="2">
    <source>
        <dbReference type="ARBA" id="ARBA00022605"/>
    </source>
</evidence>
<evidence type="ECO:0000256" key="6">
    <source>
        <dbReference type="ARBA" id="ARBA00049024"/>
    </source>
</evidence>
<dbReference type="PANTHER" id="PTHR11063">
    <property type="entry name" value="GLUTAMATE SEMIALDEHYDE DEHYDROGENASE"/>
    <property type="match status" value="1"/>
</dbReference>
<dbReference type="InterPro" id="IPR000965">
    <property type="entry name" value="GPR_dom"/>
</dbReference>
<dbReference type="HAMAP" id="MF_00412">
    <property type="entry name" value="ProA"/>
    <property type="match status" value="1"/>
</dbReference>
<dbReference type="InterPro" id="IPR016161">
    <property type="entry name" value="Ald_DH/histidinol_DH"/>
</dbReference>
<dbReference type="NCBIfam" id="NF001221">
    <property type="entry name" value="PRK00197.1"/>
    <property type="match status" value="1"/>
</dbReference>
<dbReference type="InterPro" id="IPR012134">
    <property type="entry name" value="Glu-5-SA_DH"/>
</dbReference>
<name>A0AB38G4D2_9STRE</name>